<dbReference type="GO" id="GO:0004798">
    <property type="term" value="F:dTMP kinase activity"/>
    <property type="evidence" value="ECO:0007669"/>
    <property type="project" value="UniProtKB-UniRule"/>
</dbReference>
<protein>
    <recommendedName>
        <fullName evidence="3 11">Thymidylate kinase</fullName>
        <ecNumber evidence="2 11">2.7.4.9</ecNumber>
    </recommendedName>
    <alternativeName>
        <fullName evidence="11">dTMP kinase</fullName>
    </alternativeName>
</protein>
<evidence type="ECO:0000313" key="14">
    <source>
        <dbReference type="Proteomes" id="UP000315201"/>
    </source>
</evidence>
<dbReference type="NCBIfam" id="TIGR00041">
    <property type="entry name" value="DTMP_kinase"/>
    <property type="match status" value="1"/>
</dbReference>
<dbReference type="EMBL" id="CP041147">
    <property type="protein sequence ID" value="QDF65192.1"/>
    <property type="molecule type" value="Genomic_DNA"/>
</dbReference>
<keyword evidence="14" id="KW-1185">Reference proteome</keyword>
<dbReference type="PANTHER" id="PTHR10344:SF4">
    <property type="entry name" value="UMP-CMP KINASE 2, MITOCHONDRIAL"/>
    <property type="match status" value="1"/>
</dbReference>
<evidence type="ECO:0000256" key="6">
    <source>
        <dbReference type="ARBA" id="ARBA00022741"/>
    </source>
</evidence>
<feature type="domain" description="Thymidylate kinase-like" evidence="12">
    <location>
        <begin position="5"/>
        <end position="198"/>
    </location>
</feature>
<organism evidence="13 14">
    <name type="scientific">Mycoplasma nasistruthionis</name>
    <dbReference type="NCBI Taxonomy" id="353852"/>
    <lineage>
        <taxon>Bacteria</taxon>
        <taxon>Bacillati</taxon>
        <taxon>Mycoplasmatota</taxon>
        <taxon>Mollicutes</taxon>
        <taxon>Mycoplasmataceae</taxon>
        <taxon>Mycoplasma</taxon>
    </lineage>
</organism>
<reference evidence="13 14" key="1">
    <citation type="submission" date="2019-06" db="EMBL/GenBank/DDBJ databases">
        <title>Mycoplasma nasistruthionis sp. nov. str Ms03.</title>
        <authorList>
            <person name="Botes A."/>
        </authorList>
    </citation>
    <scope>NUCLEOTIDE SEQUENCE [LARGE SCALE GENOMIC DNA]</scope>
    <source>
        <strain evidence="13 14">Ms03</strain>
    </source>
</reference>
<feature type="binding site" evidence="11">
    <location>
        <begin position="7"/>
        <end position="14"/>
    </location>
    <ligand>
        <name>ATP</name>
        <dbReference type="ChEBI" id="CHEBI:30616"/>
    </ligand>
</feature>
<comment type="function">
    <text evidence="10 11">Phosphorylation of dTMP to form dTDP in both de novo and salvage pathways of dTTP synthesis.</text>
</comment>
<name>A0A4Y6I724_9MOLU</name>
<keyword evidence="6 11" id="KW-0547">Nucleotide-binding</keyword>
<dbReference type="CDD" id="cd01672">
    <property type="entry name" value="TMPK"/>
    <property type="match status" value="1"/>
</dbReference>
<dbReference type="Proteomes" id="UP000315201">
    <property type="component" value="Chromosome"/>
</dbReference>
<dbReference type="InterPro" id="IPR027417">
    <property type="entry name" value="P-loop_NTPase"/>
</dbReference>
<dbReference type="GO" id="GO:0006235">
    <property type="term" value="P:dTTP biosynthetic process"/>
    <property type="evidence" value="ECO:0007669"/>
    <property type="project" value="UniProtKB-UniRule"/>
</dbReference>
<dbReference type="FunFam" id="3.40.50.300:FF:000225">
    <property type="entry name" value="Thymidylate kinase"/>
    <property type="match status" value="1"/>
</dbReference>
<evidence type="ECO:0000313" key="13">
    <source>
        <dbReference type="EMBL" id="QDF65192.1"/>
    </source>
</evidence>
<comment type="catalytic activity">
    <reaction evidence="9 11">
        <text>dTMP + ATP = dTDP + ADP</text>
        <dbReference type="Rhea" id="RHEA:13517"/>
        <dbReference type="ChEBI" id="CHEBI:30616"/>
        <dbReference type="ChEBI" id="CHEBI:58369"/>
        <dbReference type="ChEBI" id="CHEBI:63528"/>
        <dbReference type="ChEBI" id="CHEBI:456216"/>
        <dbReference type="EC" id="2.7.4.9"/>
    </reaction>
</comment>
<dbReference type="Gene3D" id="3.40.50.300">
    <property type="entry name" value="P-loop containing nucleotide triphosphate hydrolases"/>
    <property type="match status" value="1"/>
</dbReference>
<keyword evidence="4 11" id="KW-0808">Transferase</keyword>
<dbReference type="PANTHER" id="PTHR10344">
    <property type="entry name" value="THYMIDYLATE KINASE"/>
    <property type="match status" value="1"/>
</dbReference>
<dbReference type="SUPFAM" id="SSF52540">
    <property type="entry name" value="P-loop containing nucleoside triphosphate hydrolases"/>
    <property type="match status" value="1"/>
</dbReference>
<evidence type="ECO:0000256" key="9">
    <source>
        <dbReference type="ARBA" id="ARBA00048743"/>
    </source>
</evidence>
<keyword evidence="7 11" id="KW-0418">Kinase</keyword>
<evidence type="ECO:0000256" key="2">
    <source>
        <dbReference type="ARBA" id="ARBA00012980"/>
    </source>
</evidence>
<dbReference type="GO" id="GO:0006227">
    <property type="term" value="P:dUDP biosynthetic process"/>
    <property type="evidence" value="ECO:0007669"/>
    <property type="project" value="TreeGrafter"/>
</dbReference>
<dbReference type="RefSeq" id="WP_208664739.1">
    <property type="nucleotide sequence ID" value="NZ_CP041147.1"/>
</dbReference>
<evidence type="ECO:0000256" key="3">
    <source>
        <dbReference type="ARBA" id="ARBA00017144"/>
    </source>
</evidence>
<evidence type="ECO:0000259" key="12">
    <source>
        <dbReference type="Pfam" id="PF02223"/>
    </source>
</evidence>
<comment type="similarity">
    <text evidence="1 11">Belongs to the thymidylate kinase family.</text>
</comment>
<sequence>MFISFEGLDGSGKTTITHKLEAAMQSLYPHLNVIWTREPGGTNIKEAEKIREIILDKDHELSPVAEALLYSASRRIHLEKVIWPALKNNDFVICDRYVDSFFAYQGYARNLGIDFAKKITEIAIENSMPDITFFLNLTPEESKIRRQSSRLVEDRMEQEKENFHKGVYDGYLNLIKEDPNRFIIIDATKSPEEVLEDIIAELQKHPKFIAYLASNDTK</sequence>
<evidence type="ECO:0000256" key="10">
    <source>
        <dbReference type="ARBA" id="ARBA00057735"/>
    </source>
</evidence>
<evidence type="ECO:0000256" key="4">
    <source>
        <dbReference type="ARBA" id="ARBA00022679"/>
    </source>
</evidence>
<evidence type="ECO:0000256" key="11">
    <source>
        <dbReference type="HAMAP-Rule" id="MF_00165"/>
    </source>
</evidence>
<dbReference type="EC" id="2.7.4.9" evidence="2 11"/>
<dbReference type="AlphaFoldDB" id="A0A4Y6I724"/>
<keyword evidence="8 11" id="KW-0067">ATP-binding</keyword>
<dbReference type="InterPro" id="IPR018094">
    <property type="entry name" value="Thymidylate_kinase"/>
</dbReference>
<gene>
    <name evidence="11" type="primary">tmk</name>
    <name evidence="13" type="ORF">FIV53_02760</name>
</gene>
<proteinExistence type="inferred from homology"/>
<keyword evidence="5 11" id="KW-0545">Nucleotide biosynthesis</keyword>
<dbReference type="GO" id="GO:0006233">
    <property type="term" value="P:dTDP biosynthetic process"/>
    <property type="evidence" value="ECO:0007669"/>
    <property type="project" value="InterPro"/>
</dbReference>
<dbReference type="InterPro" id="IPR039430">
    <property type="entry name" value="Thymidylate_kin-like_dom"/>
</dbReference>
<dbReference type="GO" id="GO:0005524">
    <property type="term" value="F:ATP binding"/>
    <property type="evidence" value="ECO:0007669"/>
    <property type="project" value="UniProtKB-UniRule"/>
</dbReference>
<dbReference type="Pfam" id="PF02223">
    <property type="entry name" value="Thymidylate_kin"/>
    <property type="match status" value="1"/>
</dbReference>
<dbReference type="HAMAP" id="MF_00165">
    <property type="entry name" value="Thymidylate_kinase"/>
    <property type="match status" value="1"/>
</dbReference>
<evidence type="ECO:0000256" key="5">
    <source>
        <dbReference type="ARBA" id="ARBA00022727"/>
    </source>
</evidence>
<accession>A0A4Y6I724</accession>
<evidence type="ECO:0000256" key="8">
    <source>
        <dbReference type="ARBA" id="ARBA00022840"/>
    </source>
</evidence>
<dbReference type="GO" id="GO:0005829">
    <property type="term" value="C:cytosol"/>
    <property type="evidence" value="ECO:0007669"/>
    <property type="project" value="TreeGrafter"/>
</dbReference>
<evidence type="ECO:0000256" key="1">
    <source>
        <dbReference type="ARBA" id="ARBA00009776"/>
    </source>
</evidence>
<evidence type="ECO:0000256" key="7">
    <source>
        <dbReference type="ARBA" id="ARBA00022777"/>
    </source>
</evidence>